<evidence type="ECO:0000313" key="2">
    <source>
        <dbReference type="Proteomes" id="UP000593842"/>
    </source>
</evidence>
<protein>
    <submittedName>
        <fullName evidence="1">Uncharacterized protein</fullName>
    </submittedName>
</protein>
<gene>
    <name evidence="1" type="ORF">Fi14EGH31_27630</name>
</gene>
<dbReference type="EMBL" id="AP024085">
    <property type="protein sequence ID" value="BCL59051.1"/>
    <property type="molecule type" value="Genomic_DNA"/>
</dbReference>
<dbReference type="Proteomes" id="UP000593842">
    <property type="component" value="Chromosome"/>
</dbReference>
<dbReference type="AlphaFoldDB" id="A0A7I8E291"/>
<organism evidence="1 2">
    <name type="scientific">Faecalibacillus intestinalis</name>
    <dbReference type="NCBI Taxonomy" id="1982626"/>
    <lineage>
        <taxon>Bacteria</taxon>
        <taxon>Bacillati</taxon>
        <taxon>Bacillota</taxon>
        <taxon>Erysipelotrichia</taxon>
        <taxon>Erysipelotrichales</taxon>
        <taxon>Coprobacillaceae</taxon>
        <taxon>Faecalibacillus</taxon>
    </lineage>
</organism>
<reference evidence="2" key="1">
    <citation type="submission" date="2020-09" db="EMBL/GenBank/DDBJ databases">
        <title>Complete genome sequencing of Faecalibacillus intestinalis strain 14EGH31.</title>
        <authorList>
            <person name="Sakamoto M."/>
            <person name="Murakami T."/>
            <person name="Mori H."/>
        </authorList>
    </citation>
    <scope>NUCLEOTIDE SEQUENCE [LARGE SCALE GENOMIC DNA]</scope>
    <source>
        <strain evidence="2">14EGH31</strain>
    </source>
</reference>
<proteinExistence type="predicted"/>
<sequence length="32" mass="3787">MVIDKDLILLDLTGDKETMIYNCYEYERTSSN</sequence>
<evidence type="ECO:0000313" key="1">
    <source>
        <dbReference type="EMBL" id="BCL59051.1"/>
    </source>
</evidence>
<dbReference type="KEGG" id="fit:Fi14EGH31_27630"/>
<accession>A0A7I8E291</accession>
<name>A0A7I8E291_9FIRM</name>